<keyword evidence="1" id="KW-0472">Membrane</keyword>
<evidence type="ECO:0000313" key="3">
    <source>
        <dbReference type="Proteomes" id="UP000502433"/>
    </source>
</evidence>
<feature type="transmembrane region" description="Helical" evidence="1">
    <location>
        <begin position="185"/>
        <end position="208"/>
    </location>
</feature>
<dbReference type="AlphaFoldDB" id="A0A6H2C6X6"/>
<dbReference type="Proteomes" id="UP000502433">
    <property type="component" value="Chromosome"/>
</dbReference>
<feature type="transmembrane region" description="Helical" evidence="1">
    <location>
        <begin position="215"/>
        <end position="231"/>
    </location>
</feature>
<proteinExistence type="predicted"/>
<feature type="transmembrane region" description="Helical" evidence="1">
    <location>
        <begin position="380"/>
        <end position="401"/>
    </location>
</feature>
<dbReference type="KEGG" id="dfs:HGD76_23790"/>
<keyword evidence="1" id="KW-0812">Transmembrane</keyword>
<feature type="transmembrane region" description="Helical" evidence="1">
    <location>
        <begin position="25"/>
        <end position="42"/>
    </location>
</feature>
<gene>
    <name evidence="2" type="ORF">HGD76_23790</name>
</gene>
<evidence type="ECO:0000256" key="1">
    <source>
        <dbReference type="SAM" id="Phobius"/>
    </source>
</evidence>
<reference evidence="2 3" key="1">
    <citation type="submission" date="2020-04" db="EMBL/GenBank/DDBJ databases">
        <title>Genome-Wide Identification of 5-Methylcytosine Sites in Bacterial Genomes By High-Throughput Sequencing of MspJI Restriction Fragments.</title>
        <authorList>
            <person name="Wu V."/>
        </authorList>
    </citation>
    <scope>NUCLEOTIDE SEQUENCE [LARGE SCALE GENOMIC DNA]</scope>
    <source>
        <strain evidence="2 3">CCAP 1403/13f</strain>
    </source>
</reference>
<feature type="transmembrane region" description="Helical" evidence="1">
    <location>
        <begin position="84"/>
        <end position="105"/>
    </location>
</feature>
<feature type="transmembrane region" description="Helical" evidence="1">
    <location>
        <begin position="146"/>
        <end position="165"/>
    </location>
</feature>
<sequence>MSNLLSIEIMYLHPPTTKKPKKKGWIDNTSLIILAFSVVFYSRIFCAITRAPSIFNLAHFAVVPFVLGVVLFTSRAKDRKQITIAYSFVLGLLIFLVAVLASALWNNTGLINAVVSFMMLCEPFIFLLAIVCIPMSAKSITRIKKWLIWSALINFVLAAFQKPLIDAGKLYANGFNGTDGCGGVFFVSGAGNYVSASVSVAFALYFFTNEKTFPLWMRIAVIIAAFWQILFSDSKQLLLAYLIAWGLLVLANSHDIGKSIKLLSAIALFGYGFLWCVQNLEAFAAFTAWARPELYGPDGYAWYTKFYSVRSILSHYQSSLNWLFGLGPGHTVSRLGVWFLKDYWSILGLLGATTNPISQEAMEFCGNSWLCSGSTLFMPIFGWAGIWGDLGLLGVGAYLFLSYLAWQHFGLDDSLKVTLLTVLVMGFIFTQMEEPGFMLSIAFILGLAWQERQLKKQIHRGKREKEFPNYQLPITNSL</sequence>
<evidence type="ECO:0008006" key="4">
    <source>
        <dbReference type="Google" id="ProtNLM"/>
    </source>
</evidence>
<feature type="transmembrane region" description="Helical" evidence="1">
    <location>
        <begin position="54"/>
        <end position="72"/>
    </location>
</feature>
<dbReference type="EMBL" id="CP051206">
    <property type="protein sequence ID" value="QJB46754.1"/>
    <property type="molecule type" value="Genomic_DNA"/>
</dbReference>
<name>A0A6H2C6X6_DOLFA</name>
<feature type="transmembrane region" description="Helical" evidence="1">
    <location>
        <begin position="436"/>
        <end position="454"/>
    </location>
</feature>
<dbReference type="RefSeq" id="WP_168697229.1">
    <property type="nucleotide sequence ID" value="NZ_CP051206.1"/>
</dbReference>
<protein>
    <recommendedName>
        <fullName evidence="4">O-antigen ligase family protein</fullName>
    </recommendedName>
</protein>
<feature type="transmembrane region" description="Helical" evidence="1">
    <location>
        <begin position="237"/>
        <end position="253"/>
    </location>
</feature>
<reference evidence="2 3" key="2">
    <citation type="submission" date="2020-04" db="EMBL/GenBank/DDBJ databases">
        <authorList>
            <person name="Fomenkov A."/>
            <person name="Anton B.P."/>
            <person name="Roberts R.J."/>
        </authorList>
    </citation>
    <scope>NUCLEOTIDE SEQUENCE [LARGE SCALE GENOMIC DNA]</scope>
    <source>
        <strain evidence="2 3">CCAP 1403/13f</strain>
    </source>
</reference>
<organism evidence="2 3">
    <name type="scientific">Dolichospermum flos-aquae CCAP 1403/13F</name>
    <dbReference type="NCBI Taxonomy" id="315271"/>
    <lineage>
        <taxon>Bacteria</taxon>
        <taxon>Bacillati</taxon>
        <taxon>Cyanobacteriota</taxon>
        <taxon>Cyanophyceae</taxon>
        <taxon>Nostocales</taxon>
        <taxon>Aphanizomenonaceae</taxon>
        <taxon>Dolichospermum</taxon>
    </lineage>
</organism>
<feature type="transmembrane region" description="Helical" evidence="1">
    <location>
        <begin position="111"/>
        <end position="134"/>
    </location>
</feature>
<keyword evidence="1" id="KW-1133">Transmembrane helix</keyword>
<accession>A0A6H2C6X6</accession>
<evidence type="ECO:0000313" key="2">
    <source>
        <dbReference type="EMBL" id="QJB46754.1"/>
    </source>
</evidence>